<protein>
    <submittedName>
        <fullName evidence="2">Uncharacterized protein</fullName>
    </submittedName>
</protein>
<sequence>MIEQPFPTSQRELVRAARGTATQSAFAKLLGVDRTCLSRYESEKLGAPTHVVNYCLKSVAERVCPGATESSDVQQALMHARRAVDTLERAAKTETRRPVRRRAKSDEKEVSEQGLGLYAFASRTGATALGHPLSAAYDSLSKAAEHPEE</sequence>
<feature type="region of interest" description="Disordered" evidence="1">
    <location>
        <begin position="89"/>
        <end position="109"/>
    </location>
</feature>
<evidence type="ECO:0000256" key="1">
    <source>
        <dbReference type="SAM" id="MobiDB-lite"/>
    </source>
</evidence>
<dbReference type="EMBL" id="AUZY01008797">
    <property type="protein sequence ID" value="EQD44816.1"/>
    <property type="molecule type" value="Genomic_DNA"/>
</dbReference>
<gene>
    <name evidence="2" type="ORF">B1B_13359</name>
</gene>
<evidence type="ECO:0000313" key="2">
    <source>
        <dbReference type="EMBL" id="EQD44816.1"/>
    </source>
</evidence>
<reference evidence="2" key="2">
    <citation type="journal article" date="2014" name="ISME J.">
        <title>Microbial stratification in low pH oxic and suboxic macroscopic growths along an acid mine drainage.</title>
        <authorList>
            <person name="Mendez-Garcia C."/>
            <person name="Mesa V."/>
            <person name="Sprenger R.R."/>
            <person name="Richter M."/>
            <person name="Diez M.S."/>
            <person name="Solano J."/>
            <person name="Bargiela R."/>
            <person name="Golyshina O.V."/>
            <person name="Manteca A."/>
            <person name="Ramos J.L."/>
            <person name="Gallego J.R."/>
            <person name="Llorente I."/>
            <person name="Martins Dos Santos V.A."/>
            <person name="Jensen O.N."/>
            <person name="Pelaez A.I."/>
            <person name="Sanchez J."/>
            <person name="Ferrer M."/>
        </authorList>
    </citation>
    <scope>NUCLEOTIDE SEQUENCE</scope>
</reference>
<accession>T0ZA24</accession>
<reference evidence="2" key="1">
    <citation type="submission" date="2013-08" db="EMBL/GenBank/DDBJ databases">
        <authorList>
            <person name="Mendez C."/>
            <person name="Richter M."/>
            <person name="Ferrer M."/>
            <person name="Sanchez J."/>
        </authorList>
    </citation>
    <scope>NUCLEOTIDE SEQUENCE</scope>
</reference>
<organism evidence="2">
    <name type="scientific">mine drainage metagenome</name>
    <dbReference type="NCBI Taxonomy" id="410659"/>
    <lineage>
        <taxon>unclassified sequences</taxon>
        <taxon>metagenomes</taxon>
        <taxon>ecological metagenomes</taxon>
    </lineage>
</organism>
<dbReference type="AlphaFoldDB" id="T0ZA24"/>
<proteinExistence type="predicted"/>
<comment type="caution">
    <text evidence="2">The sequence shown here is derived from an EMBL/GenBank/DDBJ whole genome shotgun (WGS) entry which is preliminary data.</text>
</comment>
<name>T0ZA24_9ZZZZ</name>